<dbReference type="GeneID" id="81436203"/>
<feature type="transmembrane region" description="Helical" evidence="1">
    <location>
        <begin position="66"/>
        <end position="85"/>
    </location>
</feature>
<organism evidence="2 3">
    <name type="scientific">Penicillium cataractarum</name>
    <dbReference type="NCBI Taxonomy" id="2100454"/>
    <lineage>
        <taxon>Eukaryota</taxon>
        <taxon>Fungi</taxon>
        <taxon>Dikarya</taxon>
        <taxon>Ascomycota</taxon>
        <taxon>Pezizomycotina</taxon>
        <taxon>Eurotiomycetes</taxon>
        <taxon>Eurotiomycetidae</taxon>
        <taxon>Eurotiales</taxon>
        <taxon>Aspergillaceae</taxon>
        <taxon>Penicillium</taxon>
    </lineage>
</organism>
<keyword evidence="1" id="KW-0472">Membrane</keyword>
<evidence type="ECO:0000313" key="3">
    <source>
        <dbReference type="Proteomes" id="UP001147782"/>
    </source>
</evidence>
<dbReference type="RefSeq" id="XP_056559238.1">
    <property type="nucleotide sequence ID" value="XM_056697026.1"/>
</dbReference>
<keyword evidence="1" id="KW-1133">Transmembrane helix</keyword>
<keyword evidence="1" id="KW-0812">Transmembrane</keyword>
<dbReference type="OrthoDB" id="2796951at2759"/>
<protein>
    <submittedName>
        <fullName evidence="2">Glycoside hydrolase family 79 protein</fullName>
    </submittedName>
</protein>
<dbReference type="AlphaFoldDB" id="A0A9W9SND9"/>
<accession>A0A9W9SND9</accession>
<gene>
    <name evidence="2" type="ORF">N7496_004095</name>
</gene>
<proteinExistence type="predicted"/>
<reference evidence="2" key="2">
    <citation type="journal article" date="2023" name="IMA Fungus">
        <title>Comparative genomic study of the Penicillium genus elucidates a diverse pangenome and 15 lateral gene transfer events.</title>
        <authorList>
            <person name="Petersen C."/>
            <person name="Sorensen T."/>
            <person name="Nielsen M.R."/>
            <person name="Sondergaard T.E."/>
            <person name="Sorensen J.L."/>
            <person name="Fitzpatrick D.A."/>
            <person name="Frisvad J.C."/>
            <person name="Nielsen K.L."/>
        </authorList>
    </citation>
    <scope>NUCLEOTIDE SEQUENCE</scope>
    <source>
        <strain evidence="2">IBT 29864</strain>
    </source>
</reference>
<reference evidence="2" key="1">
    <citation type="submission" date="2022-11" db="EMBL/GenBank/DDBJ databases">
        <authorList>
            <person name="Petersen C."/>
        </authorList>
    </citation>
    <scope>NUCLEOTIDE SEQUENCE</scope>
    <source>
        <strain evidence="2">IBT 29864</strain>
    </source>
</reference>
<keyword evidence="2" id="KW-0378">Hydrolase</keyword>
<keyword evidence="3" id="KW-1185">Reference proteome</keyword>
<dbReference type="Gene3D" id="3.20.20.80">
    <property type="entry name" value="Glycosidases"/>
    <property type="match status" value="1"/>
</dbReference>
<name>A0A9W9SND9_9EURO</name>
<evidence type="ECO:0000256" key="1">
    <source>
        <dbReference type="SAM" id="Phobius"/>
    </source>
</evidence>
<dbReference type="Proteomes" id="UP001147782">
    <property type="component" value="Unassembled WGS sequence"/>
</dbReference>
<comment type="caution">
    <text evidence="2">The sequence shown here is derived from an EMBL/GenBank/DDBJ whole genome shotgun (WGS) entry which is preliminary data.</text>
</comment>
<dbReference type="EMBL" id="JAPZBS010000002">
    <property type="protein sequence ID" value="KAJ5381667.1"/>
    <property type="molecule type" value="Genomic_DNA"/>
</dbReference>
<sequence length="177" mass="19993">MTTLVRLHGDVISITLKASKADFHSASNATHPNLCSRDIFDLLYSKTGAHPFIRVGGTPTWVGLHVPFPACSFLLYVFFSIWLCLEFPPPTFPCLDRYPLTGPLFRRDRNYSDRAWYNASQEIDSYNWYNKSSPTDASGIADRVYIGPAFFEGFANFPGTHWSWQINVGSDNSILKS</sequence>
<evidence type="ECO:0000313" key="2">
    <source>
        <dbReference type="EMBL" id="KAJ5381667.1"/>
    </source>
</evidence>
<dbReference type="GO" id="GO:0016787">
    <property type="term" value="F:hydrolase activity"/>
    <property type="evidence" value="ECO:0007669"/>
    <property type="project" value="UniProtKB-KW"/>
</dbReference>